<evidence type="ECO:0000313" key="1">
    <source>
        <dbReference type="EMBL" id="KAA6369808.1"/>
    </source>
</evidence>
<dbReference type="AlphaFoldDB" id="A0A5J4UGK1"/>
<name>A0A5J4UGK1_9EUKA</name>
<proteinExistence type="predicted"/>
<dbReference type="SUPFAM" id="SSF56801">
    <property type="entry name" value="Acetyl-CoA synthetase-like"/>
    <property type="match status" value="1"/>
</dbReference>
<dbReference type="EMBL" id="SNRW01015995">
    <property type="protein sequence ID" value="KAA6369808.1"/>
    <property type="molecule type" value="Genomic_DNA"/>
</dbReference>
<organism evidence="1 2">
    <name type="scientific">Streblomastix strix</name>
    <dbReference type="NCBI Taxonomy" id="222440"/>
    <lineage>
        <taxon>Eukaryota</taxon>
        <taxon>Metamonada</taxon>
        <taxon>Preaxostyla</taxon>
        <taxon>Oxymonadida</taxon>
        <taxon>Streblomastigidae</taxon>
        <taxon>Streblomastix</taxon>
    </lineage>
</organism>
<comment type="caution">
    <text evidence="1">The sequence shown here is derived from an EMBL/GenBank/DDBJ whole genome shotgun (WGS) entry which is preliminary data.</text>
</comment>
<accession>A0A5J4UGK1</accession>
<reference evidence="1 2" key="1">
    <citation type="submission" date="2019-03" db="EMBL/GenBank/DDBJ databases">
        <title>Single cell metagenomics reveals metabolic interactions within the superorganism composed of flagellate Streblomastix strix and complex community of Bacteroidetes bacteria on its surface.</title>
        <authorList>
            <person name="Treitli S.C."/>
            <person name="Kolisko M."/>
            <person name="Husnik F."/>
            <person name="Keeling P."/>
            <person name="Hampl V."/>
        </authorList>
    </citation>
    <scope>NUCLEOTIDE SEQUENCE [LARGE SCALE GENOMIC DNA]</scope>
    <source>
        <strain evidence="1">ST1C</strain>
    </source>
</reference>
<sequence>MSKNSLESLIALYGERVNEYRRFRQAGKDEVDRVTAHYSQRAEQLIQQILSQNSLEGYIELIQIRFSEENDRNESIRISNQRSLELENELNLIVKDIKLIDNSFKEENLYDLYDQETFNLSITGQDGLSVGEDLCFGCLQYLGENKRFRSLDGYRITICQRCFEIFGKVKSLQRLRLEDHLHVWENMHFIFQRLEIKKKTLGEVIFTCAQAHYKRPLFGVNSGEGKLIWVNYGAAYLQASELAIFIRDNVNELPSQLIVGVCVEQRLLFHIVEFALFLLRQTVVYIPPKQKDKGWKNFIKAAGIQLILITQQTNDIIGDIGEGIKVINISDHLGSLQSLALESEQDIKELEWIEPNPETMNKEYNPVLIATSGTTSIAEENTKFVPVTEQYYQKGLVSYDPFLPITDIFWLSP</sequence>
<gene>
    <name evidence="1" type="ORF">EZS28_034665</name>
</gene>
<dbReference type="Proteomes" id="UP000324800">
    <property type="component" value="Unassembled WGS sequence"/>
</dbReference>
<evidence type="ECO:0000313" key="2">
    <source>
        <dbReference type="Proteomes" id="UP000324800"/>
    </source>
</evidence>
<dbReference type="InterPro" id="IPR042099">
    <property type="entry name" value="ANL_N_sf"/>
</dbReference>
<dbReference type="OrthoDB" id="10678645at2759"/>
<protein>
    <submittedName>
        <fullName evidence="1">Uncharacterized protein</fullName>
    </submittedName>
</protein>
<feature type="non-terminal residue" evidence="1">
    <location>
        <position position="413"/>
    </location>
</feature>
<dbReference type="Gene3D" id="3.40.50.12780">
    <property type="entry name" value="N-terminal domain of ligase-like"/>
    <property type="match status" value="1"/>
</dbReference>